<dbReference type="KEGG" id="pvo:PVOR_30578"/>
<evidence type="ECO:0000313" key="3">
    <source>
        <dbReference type="Proteomes" id="UP000003094"/>
    </source>
</evidence>
<evidence type="ECO:0000313" key="2">
    <source>
        <dbReference type="EMBL" id="EFU38440.1"/>
    </source>
</evidence>
<dbReference type="PANTHER" id="PTHR40469">
    <property type="entry name" value="SECRETED GLYCOSYL HYDROLASE"/>
    <property type="match status" value="1"/>
</dbReference>
<reference evidence="2 3" key="1">
    <citation type="journal article" date="2010" name="BMC Genomics">
        <title>Genome sequence of the pattern forming Paenibacillus vortex bacterium reveals potential for thriving in complex environments.</title>
        <authorList>
            <person name="Sirota-Madi A."/>
            <person name="Olender T."/>
            <person name="Helman Y."/>
            <person name="Ingham C."/>
            <person name="Brainis I."/>
            <person name="Roth D."/>
            <person name="Hagi E."/>
            <person name="Brodsky L."/>
            <person name="Leshkowitz D."/>
            <person name="Galatenko V."/>
            <person name="Nikolaev V."/>
            <person name="Mugasimangalam R.C."/>
            <person name="Bransburg-Zabary S."/>
            <person name="Gutnick D.L."/>
            <person name="Lancet D."/>
            <person name="Ben-Jacob E."/>
        </authorList>
    </citation>
    <scope>NUCLEOTIDE SEQUENCE [LARGE SCALE GENOMIC DNA]</scope>
    <source>
        <strain evidence="2 3">V453</strain>
    </source>
</reference>
<dbReference type="AlphaFoldDB" id="A0A2R9SM58"/>
<proteinExistence type="predicted"/>
<accession>A0A2R9SM58</accession>
<organism evidence="2 3">
    <name type="scientific">Paenibacillus vortex V453</name>
    <dbReference type="NCBI Taxonomy" id="715225"/>
    <lineage>
        <taxon>Bacteria</taxon>
        <taxon>Bacillati</taxon>
        <taxon>Bacillota</taxon>
        <taxon>Bacilli</taxon>
        <taxon>Bacillales</taxon>
        <taxon>Paenibacillaceae</taxon>
        <taxon>Paenibacillus</taxon>
    </lineage>
</organism>
<dbReference type="Gene3D" id="3.40.50.880">
    <property type="match status" value="1"/>
</dbReference>
<sequence>MNMNINMKAIALGQYEGAKYHPFAHIDHELQTIFEPMDVECTDDYAVLQEDKLEGYDLFISYADFSDLEITPDQVQALISYVRNGGGLLVIHNGISLQQSQELEKLIGGRVTGHPDYTSLPIRYNRGSHPIVENLSDFTIDEEPFRFELSPHESAVILAEYVHDGQRWPAAWAHTYGSGRVVYLMPGHHLPSFQVESVRKLIRNSGMWAVRGAKSSDATS</sequence>
<gene>
    <name evidence="2" type="ORF">PVOR_30578</name>
</gene>
<dbReference type="Proteomes" id="UP000003094">
    <property type="component" value="Unassembled WGS sequence"/>
</dbReference>
<dbReference type="EMBL" id="ADHJ01000053">
    <property type="protein sequence ID" value="EFU38440.1"/>
    <property type="molecule type" value="Genomic_DNA"/>
</dbReference>
<keyword evidence="3" id="KW-1185">Reference proteome</keyword>
<comment type="caution">
    <text evidence="2">The sequence shown here is derived from an EMBL/GenBank/DDBJ whole genome shotgun (WGS) entry which is preliminary data.</text>
</comment>
<dbReference type="SUPFAM" id="SSF52317">
    <property type="entry name" value="Class I glutamine amidotransferase-like"/>
    <property type="match status" value="1"/>
</dbReference>
<evidence type="ECO:0000259" key="1">
    <source>
        <dbReference type="Pfam" id="PF06283"/>
    </source>
</evidence>
<dbReference type="InterPro" id="IPR029062">
    <property type="entry name" value="Class_I_gatase-like"/>
</dbReference>
<name>A0A2R9SM58_9BACL</name>
<dbReference type="PANTHER" id="PTHR40469:SF2">
    <property type="entry name" value="GALACTOSE-BINDING DOMAIN-LIKE SUPERFAMILY PROTEIN"/>
    <property type="match status" value="1"/>
</dbReference>
<protein>
    <recommendedName>
        <fullName evidence="1">ThuA-like domain-containing protein</fullName>
    </recommendedName>
</protein>
<feature type="domain" description="ThuA-like" evidence="1">
    <location>
        <begin position="37"/>
        <end position="209"/>
    </location>
</feature>
<dbReference type="Pfam" id="PF06283">
    <property type="entry name" value="ThuA"/>
    <property type="match status" value="1"/>
</dbReference>
<dbReference type="InterPro" id="IPR029010">
    <property type="entry name" value="ThuA-like"/>
</dbReference>